<evidence type="ECO:0000256" key="3">
    <source>
        <dbReference type="ARBA" id="ARBA00022884"/>
    </source>
</evidence>
<evidence type="ECO:0000256" key="4">
    <source>
        <dbReference type="ARBA" id="ARBA00022980"/>
    </source>
</evidence>
<organism evidence="10">
    <name type="scientific">Thermosulfidibacter takaii</name>
    <dbReference type="NCBI Taxonomy" id="412593"/>
    <lineage>
        <taxon>Bacteria</taxon>
        <taxon>Pseudomonadati</taxon>
        <taxon>Thermosulfidibacterota</taxon>
        <taxon>Thermosulfidibacteria</taxon>
        <taxon>Thermosulfidibacterales</taxon>
        <taxon>Thermosulfidibacteraceae</taxon>
    </lineage>
</organism>
<dbReference type="PROSITE" id="PS00651">
    <property type="entry name" value="RIBOSOMAL_L9"/>
    <property type="match status" value="1"/>
</dbReference>
<keyword evidence="2 7" id="KW-0699">rRNA-binding</keyword>
<dbReference type="InterPro" id="IPR020070">
    <property type="entry name" value="Ribosomal_bL9_N"/>
</dbReference>
<comment type="caution">
    <text evidence="10">The sequence shown here is derived from an EMBL/GenBank/DDBJ whole genome shotgun (WGS) entry which is preliminary data.</text>
</comment>
<dbReference type="Gene3D" id="3.40.5.10">
    <property type="entry name" value="Ribosomal protein L9, N-terminal domain"/>
    <property type="match status" value="1"/>
</dbReference>
<accession>A0A7C0Y8C3</accession>
<evidence type="ECO:0000256" key="1">
    <source>
        <dbReference type="ARBA" id="ARBA00010605"/>
    </source>
</evidence>
<dbReference type="Gene3D" id="3.10.430.100">
    <property type="entry name" value="Ribosomal protein L9, C-terminal domain"/>
    <property type="match status" value="1"/>
</dbReference>
<dbReference type="NCBIfam" id="TIGR00158">
    <property type="entry name" value="L9"/>
    <property type="match status" value="1"/>
</dbReference>
<sequence length="147" mass="16138">MKVILKVDVEGVGSAGDIVEVSPGYARNYLIPRGLALAATSRNVKSLEKQKAEIMKKVDKERKRIEALAQRLAQTKVVVTKQAGEKGRLFGSVTTRDIADALAREGIEIDRKKIVLEETIKTLGSYQVKVKLPHGIESQVQVEVTEA</sequence>
<dbReference type="SUPFAM" id="SSF55653">
    <property type="entry name" value="Ribosomal protein L9 C-domain"/>
    <property type="match status" value="1"/>
</dbReference>
<dbReference type="Pfam" id="PF01281">
    <property type="entry name" value="Ribosomal_L9_N"/>
    <property type="match status" value="1"/>
</dbReference>
<keyword evidence="5 7" id="KW-0687">Ribonucleoprotein</keyword>
<dbReference type="GO" id="GO:0003735">
    <property type="term" value="F:structural constituent of ribosome"/>
    <property type="evidence" value="ECO:0007669"/>
    <property type="project" value="InterPro"/>
</dbReference>
<evidence type="ECO:0000256" key="6">
    <source>
        <dbReference type="ARBA" id="ARBA00035292"/>
    </source>
</evidence>
<dbReference type="GO" id="GO:0019843">
    <property type="term" value="F:rRNA binding"/>
    <property type="evidence" value="ECO:0007669"/>
    <property type="project" value="UniProtKB-UniRule"/>
</dbReference>
<dbReference type="InterPro" id="IPR000244">
    <property type="entry name" value="Ribosomal_bL9"/>
</dbReference>
<keyword evidence="3 7" id="KW-0694">RNA-binding</keyword>
<proteinExistence type="inferred from homology"/>
<protein>
    <recommendedName>
        <fullName evidence="6 7">Large ribosomal subunit protein bL9</fullName>
    </recommendedName>
</protein>
<evidence type="ECO:0000313" key="10">
    <source>
        <dbReference type="EMBL" id="HDD52966.1"/>
    </source>
</evidence>
<evidence type="ECO:0000256" key="5">
    <source>
        <dbReference type="ARBA" id="ARBA00023274"/>
    </source>
</evidence>
<evidence type="ECO:0000256" key="8">
    <source>
        <dbReference type="SAM" id="Coils"/>
    </source>
</evidence>
<evidence type="ECO:0000256" key="2">
    <source>
        <dbReference type="ARBA" id="ARBA00022730"/>
    </source>
</evidence>
<dbReference type="InterPro" id="IPR020069">
    <property type="entry name" value="Ribosomal_bL9_C"/>
</dbReference>
<dbReference type="HAMAP" id="MF_00503">
    <property type="entry name" value="Ribosomal_bL9"/>
    <property type="match status" value="1"/>
</dbReference>
<dbReference type="FunFam" id="3.40.5.10:FF:000003">
    <property type="entry name" value="50S ribosomal protein L9"/>
    <property type="match status" value="1"/>
</dbReference>
<dbReference type="InterPro" id="IPR036935">
    <property type="entry name" value="Ribosomal_bL9_N_sf"/>
</dbReference>
<dbReference type="GO" id="GO:0005840">
    <property type="term" value="C:ribosome"/>
    <property type="evidence" value="ECO:0007669"/>
    <property type="project" value="UniProtKB-KW"/>
</dbReference>
<dbReference type="AlphaFoldDB" id="A0A7C0Y8C3"/>
<dbReference type="SUPFAM" id="SSF55658">
    <property type="entry name" value="L9 N-domain-like"/>
    <property type="match status" value="1"/>
</dbReference>
<feature type="domain" description="Ribosomal protein L9" evidence="9">
    <location>
        <begin position="13"/>
        <end position="40"/>
    </location>
</feature>
<gene>
    <name evidence="7" type="primary">rplI</name>
    <name evidence="10" type="ORF">ENF32_02715</name>
</gene>
<name>A0A7C0Y8C3_9BACT</name>
<dbReference type="InterPro" id="IPR020594">
    <property type="entry name" value="Ribosomal_bL9_bac/chp"/>
</dbReference>
<dbReference type="InterPro" id="IPR036791">
    <property type="entry name" value="Ribosomal_bL9_C_sf"/>
</dbReference>
<dbReference type="Proteomes" id="UP000885690">
    <property type="component" value="Unassembled WGS sequence"/>
</dbReference>
<comment type="function">
    <text evidence="7">Binds to the 23S rRNA.</text>
</comment>
<keyword evidence="4 7" id="KW-0689">Ribosomal protein</keyword>
<dbReference type="GO" id="GO:0006412">
    <property type="term" value="P:translation"/>
    <property type="evidence" value="ECO:0007669"/>
    <property type="project" value="UniProtKB-UniRule"/>
</dbReference>
<comment type="similarity">
    <text evidence="1 7">Belongs to the bacterial ribosomal protein bL9 family.</text>
</comment>
<evidence type="ECO:0000256" key="7">
    <source>
        <dbReference type="HAMAP-Rule" id="MF_00503"/>
    </source>
</evidence>
<dbReference type="InterPro" id="IPR009027">
    <property type="entry name" value="Ribosomal_bL9/RNase_H1_N"/>
</dbReference>
<feature type="coiled-coil region" evidence="8">
    <location>
        <begin position="37"/>
        <end position="75"/>
    </location>
</feature>
<reference evidence="10" key="1">
    <citation type="journal article" date="2020" name="mSystems">
        <title>Genome- and Community-Level Interaction Insights into Carbon Utilization and Element Cycling Functions of Hydrothermarchaeota in Hydrothermal Sediment.</title>
        <authorList>
            <person name="Zhou Z."/>
            <person name="Liu Y."/>
            <person name="Xu W."/>
            <person name="Pan J."/>
            <person name="Luo Z.H."/>
            <person name="Li M."/>
        </authorList>
    </citation>
    <scope>NUCLEOTIDE SEQUENCE [LARGE SCALE GENOMIC DNA]</scope>
    <source>
        <strain evidence="10">HyVt-115</strain>
    </source>
</reference>
<dbReference type="PANTHER" id="PTHR21368">
    <property type="entry name" value="50S RIBOSOMAL PROTEIN L9"/>
    <property type="match status" value="1"/>
</dbReference>
<keyword evidence="8" id="KW-0175">Coiled coil</keyword>
<dbReference type="Pfam" id="PF03948">
    <property type="entry name" value="Ribosomal_L9_C"/>
    <property type="match status" value="1"/>
</dbReference>
<dbReference type="GO" id="GO:1990904">
    <property type="term" value="C:ribonucleoprotein complex"/>
    <property type="evidence" value="ECO:0007669"/>
    <property type="project" value="UniProtKB-KW"/>
</dbReference>
<dbReference type="EMBL" id="DQWS01000104">
    <property type="protein sequence ID" value="HDD52966.1"/>
    <property type="molecule type" value="Genomic_DNA"/>
</dbReference>
<evidence type="ECO:0000259" key="9">
    <source>
        <dbReference type="PROSITE" id="PS00651"/>
    </source>
</evidence>